<evidence type="ECO:0000256" key="3">
    <source>
        <dbReference type="ARBA" id="ARBA00022781"/>
    </source>
</evidence>
<keyword evidence="6 7" id="KW-0066">ATP synthesis</keyword>
<dbReference type="GO" id="GO:0046933">
    <property type="term" value="F:proton-transporting ATP synthase activity, rotational mechanism"/>
    <property type="evidence" value="ECO:0007669"/>
    <property type="project" value="UniProtKB-UniRule"/>
</dbReference>
<evidence type="ECO:0000256" key="4">
    <source>
        <dbReference type="ARBA" id="ARBA00023065"/>
    </source>
</evidence>
<comment type="function">
    <text evidence="7">F(1)F(0) ATP synthase produces ATP from ADP in the presence of a proton or sodium gradient. F-type ATPases consist of two structural domains, F(1) containing the extramembraneous catalytic core and F(0) containing the membrane proton channel, linked together by a central stalk and a peripheral stalk. During catalysis, ATP synthesis in the catalytic domain of F(1) is coupled via a rotary mechanism of the central stalk subunits to proton translocation.</text>
</comment>
<dbReference type="EMBL" id="LBWR01000001">
    <property type="protein sequence ID" value="KKR12668.1"/>
    <property type="molecule type" value="Genomic_DNA"/>
</dbReference>
<keyword evidence="5 7" id="KW-0472">Membrane</keyword>
<organism evidence="8 9">
    <name type="scientific">Candidatus Wolfebacteria bacterium GW2011_GWC2_39_22</name>
    <dbReference type="NCBI Taxonomy" id="1619013"/>
    <lineage>
        <taxon>Bacteria</taxon>
        <taxon>Candidatus Wolfeibacteriota</taxon>
    </lineage>
</organism>
<comment type="subcellular location">
    <subcellularLocation>
        <location evidence="7">Cell membrane</location>
        <topology evidence="7">Peripheral membrane protein</topology>
    </subcellularLocation>
    <subcellularLocation>
        <location evidence="1">Membrane</location>
    </subcellularLocation>
</comment>
<comment type="function">
    <text evidence="7">This protein is part of the stalk that links CF(0) to CF(1). It either transmits conformational changes from CF(0) to CF(1) or is implicated in proton conduction.</text>
</comment>
<evidence type="ECO:0000256" key="2">
    <source>
        <dbReference type="ARBA" id="ARBA00022448"/>
    </source>
</evidence>
<keyword evidence="2 7" id="KW-0813">Transport</keyword>
<keyword evidence="4 7" id="KW-0406">Ion transport</keyword>
<dbReference type="GO" id="GO:0045259">
    <property type="term" value="C:proton-transporting ATP synthase complex"/>
    <property type="evidence" value="ECO:0007669"/>
    <property type="project" value="UniProtKB-KW"/>
</dbReference>
<dbReference type="AlphaFoldDB" id="A0A0G0NB37"/>
<dbReference type="Pfam" id="PF00213">
    <property type="entry name" value="OSCP"/>
    <property type="match status" value="1"/>
</dbReference>
<comment type="caution">
    <text evidence="8">The sequence shown here is derived from an EMBL/GenBank/DDBJ whole genome shotgun (WGS) entry which is preliminary data.</text>
</comment>
<dbReference type="GO" id="GO:0005886">
    <property type="term" value="C:plasma membrane"/>
    <property type="evidence" value="ECO:0007669"/>
    <property type="project" value="UniProtKB-SubCell"/>
</dbReference>
<proteinExistence type="inferred from homology"/>
<evidence type="ECO:0000256" key="5">
    <source>
        <dbReference type="ARBA" id="ARBA00023136"/>
    </source>
</evidence>
<reference evidence="8 9" key="1">
    <citation type="journal article" date="2015" name="Nature">
        <title>rRNA introns, odd ribosomes, and small enigmatic genomes across a large radiation of phyla.</title>
        <authorList>
            <person name="Brown C.T."/>
            <person name="Hug L.A."/>
            <person name="Thomas B.C."/>
            <person name="Sharon I."/>
            <person name="Castelle C.J."/>
            <person name="Singh A."/>
            <person name="Wilkins M.J."/>
            <person name="Williams K.H."/>
            <person name="Banfield J.F."/>
        </authorList>
    </citation>
    <scope>NUCLEOTIDE SEQUENCE [LARGE SCALE GENOMIC DNA]</scope>
</reference>
<evidence type="ECO:0000313" key="8">
    <source>
        <dbReference type="EMBL" id="KKR12668.1"/>
    </source>
</evidence>
<dbReference type="PANTHER" id="PTHR11910">
    <property type="entry name" value="ATP SYNTHASE DELTA CHAIN"/>
    <property type="match status" value="1"/>
</dbReference>
<sequence>MKTTPVQYAKALLEATEHKNEQETNDVIARFAKRLRSDGQSSRLAAISSAFSVLWNTAHGVTDAQVTSREQLDETALTTLKQFIAKRYESKEVIITNTIDPSIGGGVVIRVGDELIDGSVATQLKKLKNNLAGK</sequence>
<evidence type="ECO:0000313" key="9">
    <source>
        <dbReference type="Proteomes" id="UP000034665"/>
    </source>
</evidence>
<dbReference type="InterPro" id="IPR020781">
    <property type="entry name" value="ATPase_OSCP/d_CS"/>
</dbReference>
<keyword evidence="3 7" id="KW-0375">Hydrogen ion transport</keyword>
<evidence type="ECO:0000256" key="1">
    <source>
        <dbReference type="ARBA" id="ARBA00004370"/>
    </source>
</evidence>
<dbReference type="PROSITE" id="PS00389">
    <property type="entry name" value="ATPASE_DELTA"/>
    <property type="match status" value="1"/>
</dbReference>
<keyword evidence="7" id="KW-1003">Cell membrane</keyword>
<name>A0A0G0NB37_9BACT</name>
<keyword evidence="7" id="KW-0139">CF(1)</keyword>
<comment type="similarity">
    <text evidence="7">Belongs to the ATPase delta chain family.</text>
</comment>
<evidence type="ECO:0000256" key="7">
    <source>
        <dbReference type="HAMAP-Rule" id="MF_01416"/>
    </source>
</evidence>
<dbReference type="HAMAP" id="MF_01416">
    <property type="entry name" value="ATP_synth_delta_bact"/>
    <property type="match status" value="1"/>
</dbReference>
<protein>
    <recommendedName>
        <fullName evidence="7">ATP synthase subunit delta</fullName>
    </recommendedName>
    <alternativeName>
        <fullName evidence="7">ATP synthase F(1) sector subunit delta</fullName>
    </alternativeName>
    <alternativeName>
        <fullName evidence="7">F-type ATPase subunit delta</fullName>
        <shortName evidence="7">F-ATPase subunit delta</shortName>
    </alternativeName>
</protein>
<dbReference type="InterPro" id="IPR000711">
    <property type="entry name" value="ATPase_OSCP/dsu"/>
</dbReference>
<evidence type="ECO:0000256" key="6">
    <source>
        <dbReference type="ARBA" id="ARBA00023310"/>
    </source>
</evidence>
<dbReference type="NCBIfam" id="TIGR01145">
    <property type="entry name" value="ATP_synt_delta"/>
    <property type="match status" value="1"/>
</dbReference>
<accession>A0A0G0NB37</accession>
<dbReference type="STRING" id="1619013.UT41_C0001G0212"/>
<gene>
    <name evidence="7" type="primary">atpH</name>
    <name evidence="8" type="ORF">UT41_C0001G0212</name>
</gene>
<dbReference type="Proteomes" id="UP000034665">
    <property type="component" value="Unassembled WGS sequence"/>
</dbReference>